<evidence type="ECO:0000313" key="3">
    <source>
        <dbReference type="EMBL" id="MBT1444947.1"/>
    </source>
</evidence>
<dbReference type="InterPro" id="IPR036291">
    <property type="entry name" value="NAD(P)-bd_dom_sf"/>
</dbReference>
<evidence type="ECO:0000313" key="4">
    <source>
        <dbReference type="Proteomes" id="UP001195903"/>
    </source>
</evidence>
<dbReference type="PANTHER" id="PTHR43639">
    <property type="entry name" value="OXIDOREDUCTASE, SHORT-CHAIN DEHYDROGENASE/REDUCTASE FAMILY (AFU_ORTHOLOGUE AFUA_5G02870)"/>
    <property type="match status" value="1"/>
</dbReference>
<dbReference type="Pfam" id="PF13561">
    <property type="entry name" value="adh_short_C2"/>
    <property type="match status" value="1"/>
</dbReference>
<accession>A0ABS5V546</accession>
<dbReference type="CDD" id="cd05233">
    <property type="entry name" value="SDR_c"/>
    <property type="match status" value="1"/>
</dbReference>
<dbReference type="SUPFAM" id="SSF51735">
    <property type="entry name" value="NAD(P)-binding Rossmann-fold domains"/>
    <property type="match status" value="1"/>
</dbReference>
<proteinExistence type="inferred from homology"/>
<evidence type="ECO:0000256" key="2">
    <source>
        <dbReference type="ARBA" id="ARBA00023002"/>
    </source>
</evidence>
<sequence>MLLANKHILVTGASADSDIGLAICHSLASQGAKLGLLGRRSEALEKTLSLLPAKADTSHYLCPFDLTQLDGISEQIKRLVETHGAFDGLVHSASFQGYSPLKTLKPQQISQYFDLNFAAAAMLLSAFAKQQQSRPGASLILIGSAAGQKGLKGRCLYAASKAALASLVKSAALELADKQIRVNCVAPALVSGSKADKQFAMLGEQQSQALIAAHPLGIASPQDVADAVSFLIGPHSRKITGTTLNVDGGFLAG</sequence>
<dbReference type="RefSeq" id="WP_214507138.1">
    <property type="nucleotide sequence ID" value="NZ_JAHEPS010000003.1"/>
</dbReference>
<organism evidence="3 4">
    <name type="scientific">Shewanella jiangmenensis</name>
    <dbReference type="NCBI Taxonomy" id="2837387"/>
    <lineage>
        <taxon>Bacteria</taxon>
        <taxon>Pseudomonadati</taxon>
        <taxon>Pseudomonadota</taxon>
        <taxon>Gammaproteobacteria</taxon>
        <taxon>Alteromonadales</taxon>
        <taxon>Shewanellaceae</taxon>
        <taxon>Shewanella</taxon>
    </lineage>
</organism>
<dbReference type="PANTHER" id="PTHR43639:SF1">
    <property type="entry name" value="SHORT-CHAIN DEHYDROGENASE_REDUCTASE FAMILY PROTEIN"/>
    <property type="match status" value="1"/>
</dbReference>
<dbReference type="InterPro" id="IPR020904">
    <property type="entry name" value="Sc_DH/Rdtase_CS"/>
</dbReference>
<evidence type="ECO:0000256" key="1">
    <source>
        <dbReference type="ARBA" id="ARBA00006484"/>
    </source>
</evidence>
<name>A0ABS5V546_9GAMM</name>
<dbReference type="Proteomes" id="UP001195903">
    <property type="component" value="Unassembled WGS sequence"/>
</dbReference>
<dbReference type="PROSITE" id="PS00061">
    <property type="entry name" value="ADH_SHORT"/>
    <property type="match status" value="1"/>
</dbReference>
<dbReference type="InterPro" id="IPR002347">
    <property type="entry name" value="SDR_fam"/>
</dbReference>
<comment type="similarity">
    <text evidence="1">Belongs to the short-chain dehydrogenases/reductases (SDR) family.</text>
</comment>
<dbReference type="EMBL" id="JAHEPS010000003">
    <property type="protein sequence ID" value="MBT1444947.1"/>
    <property type="molecule type" value="Genomic_DNA"/>
</dbReference>
<protein>
    <submittedName>
        <fullName evidence="3">SDR family oxidoreductase</fullName>
    </submittedName>
</protein>
<comment type="caution">
    <text evidence="3">The sequence shown here is derived from an EMBL/GenBank/DDBJ whole genome shotgun (WGS) entry which is preliminary data.</text>
</comment>
<keyword evidence="2" id="KW-0560">Oxidoreductase</keyword>
<keyword evidence="4" id="KW-1185">Reference proteome</keyword>
<dbReference type="Gene3D" id="3.40.50.720">
    <property type="entry name" value="NAD(P)-binding Rossmann-like Domain"/>
    <property type="match status" value="1"/>
</dbReference>
<reference evidence="3 4" key="1">
    <citation type="submission" date="2021-05" db="EMBL/GenBank/DDBJ databases">
        <title>Shewanella sp. JM162201.</title>
        <authorList>
            <person name="Xu S."/>
            <person name="Li A."/>
        </authorList>
    </citation>
    <scope>NUCLEOTIDE SEQUENCE [LARGE SCALE GENOMIC DNA]</scope>
    <source>
        <strain evidence="3 4">JM162201</strain>
    </source>
</reference>
<dbReference type="PRINTS" id="PR00081">
    <property type="entry name" value="GDHRDH"/>
</dbReference>
<gene>
    <name evidence="3" type="ORF">KJI95_10470</name>
</gene>